<dbReference type="EMBL" id="JAAXOX010000009">
    <property type="protein sequence ID" value="NKY23833.1"/>
    <property type="molecule type" value="Genomic_DNA"/>
</dbReference>
<evidence type="ECO:0000256" key="17">
    <source>
        <dbReference type="SAM" id="MobiDB-lite"/>
    </source>
</evidence>
<comment type="subcellular location">
    <subcellularLocation>
        <location evidence="1 16">Cytoplasm</location>
    </subcellularLocation>
</comment>
<keyword evidence="13 16" id="KW-0234">DNA repair</keyword>
<feature type="compositionally biased region" description="Basic and acidic residues" evidence="17">
    <location>
        <begin position="457"/>
        <end position="468"/>
    </location>
</feature>
<dbReference type="GO" id="GO:0006261">
    <property type="term" value="P:DNA-templated DNA replication"/>
    <property type="evidence" value="ECO:0007669"/>
    <property type="project" value="UniProtKB-UniRule"/>
</dbReference>
<proteinExistence type="inferred from homology"/>
<evidence type="ECO:0000256" key="1">
    <source>
        <dbReference type="ARBA" id="ARBA00004496"/>
    </source>
</evidence>
<sequence length="483" mass="51852">MSRGPRAEGLRRDWGHEEEGASILHVDMDAFFASVELARRPHLRGRPVIVGGSERSVVLAATYEARAFGVNSAMPMAVAKRMCPQAIVVPPDHRAYYEVSHAVMSVLHDVTSLVEQVSVDEAFLDVAGARRRLGPPTRIAAMIRERVRADHGITCSVGIAANKFVAKLASGHAKPDGVLLIPRAATVDFLRALPVGALWGVGERTAANLERWGIRTVAELADSDVRTVQQAVGKTAGAHLYDLAWGRDPRPVSPSREEKSVGAEETFDVDVHDLRQVESKLLDLADRCAGRLRAQHLMARTVAIKVRTSDFRTLNRSRTLAQPTDVGREMYLVARELLAAVDLGGLPVRLIGVRAEGLLAVDQVVQQPTLEEALTGQGEAQRQAELVMDQVRERFGRAAIGAGTRAVGRNAGGGAVAARHVSSRSADPVADPGPDSAGGERANPRTDGAGPAGEPRLAPERLARDLPRRYRLSTGGGPRVDEA</sequence>
<evidence type="ECO:0000313" key="19">
    <source>
        <dbReference type="EMBL" id="NKY23833.1"/>
    </source>
</evidence>
<dbReference type="NCBIfam" id="NF002882">
    <property type="entry name" value="PRK03348.1"/>
    <property type="match status" value="1"/>
</dbReference>
<dbReference type="PANTHER" id="PTHR11076:SF33">
    <property type="entry name" value="DNA POLYMERASE KAPPA"/>
    <property type="match status" value="1"/>
</dbReference>
<evidence type="ECO:0000256" key="3">
    <source>
        <dbReference type="ARBA" id="ARBA00022457"/>
    </source>
</evidence>
<evidence type="ECO:0000256" key="2">
    <source>
        <dbReference type="ARBA" id="ARBA00010945"/>
    </source>
</evidence>
<evidence type="ECO:0000256" key="5">
    <source>
        <dbReference type="ARBA" id="ARBA00022679"/>
    </source>
</evidence>
<accession>A0A7X6KXD7</accession>
<evidence type="ECO:0000256" key="13">
    <source>
        <dbReference type="ARBA" id="ARBA00023204"/>
    </source>
</evidence>
<feature type="binding site" evidence="16">
    <location>
        <position position="27"/>
    </location>
    <ligand>
        <name>Mg(2+)</name>
        <dbReference type="ChEBI" id="CHEBI:18420"/>
    </ligand>
</feature>
<evidence type="ECO:0000256" key="9">
    <source>
        <dbReference type="ARBA" id="ARBA00022763"/>
    </source>
</evidence>
<dbReference type="Gene3D" id="1.10.150.20">
    <property type="entry name" value="5' to 3' exonuclease, C-terminal subdomain"/>
    <property type="match status" value="1"/>
</dbReference>
<evidence type="ECO:0000256" key="8">
    <source>
        <dbReference type="ARBA" id="ARBA00022723"/>
    </source>
</evidence>
<keyword evidence="12 16" id="KW-0238">DNA-binding</keyword>
<dbReference type="InterPro" id="IPR036775">
    <property type="entry name" value="DNA_pol_Y-fam_lit_finger_sf"/>
</dbReference>
<dbReference type="Gene3D" id="3.30.70.270">
    <property type="match status" value="1"/>
</dbReference>
<dbReference type="Pfam" id="PF11799">
    <property type="entry name" value="IMS_C"/>
    <property type="match status" value="1"/>
</dbReference>
<dbReference type="CDD" id="cd03586">
    <property type="entry name" value="PolY_Pol_IV_kappa"/>
    <property type="match status" value="1"/>
</dbReference>
<keyword evidence="10 16" id="KW-0460">Magnesium</keyword>
<dbReference type="RefSeq" id="WP_168630963.1">
    <property type="nucleotide sequence ID" value="NZ_BONL01000007.1"/>
</dbReference>
<dbReference type="Pfam" id="PF21999">
    <property type="entry name" value="IMS_HHH_1"/>
    <property type="match status" value="1"/>
</dbReference>
<comment type="catalytic activity">
    <reaction evidence="15 16">
        <text>DNA(n) + a 2'-deoxyribonucleoside 5'-triphosphate = DNA(n+1) + diphosphate</text>
        <dbReference type="Rhea" id="RHEA:22508"/>
        <dbReference type="Rhea" id="RHEA-COMP:17339"/>
        <dbReference type="Rhea" id="RHEA-COMP:17340"/>
        <dbReference type="ChEBI" id="CHEBI:33019"/>
        <dbReference type="ChEBI" id="CHEBI:61560"/>
        <dbReference type="ChEBI" id="CHEBI:173112"/>
        <dbReference type="EC" id="2.7.7.7"/>
    </reaction>
</comment>
<dbReference type="Proteomes" id="UP000581206">
    <property type="component" value="Unassembled WGS sequence"/>
</dbReference>
<evidence type="ECO:0000256" key="11">
    <source>
        <dbReference type="ARBA" id="ARBA00022932"/>
    </source>
</evidence>
<comment type="cofactor">
    <cofactor evidence="16">
        <name>Mg(2+)</name>
        <dbReference type="ChEBI" id="CHEBI:18420"/>
    </cofactor>
    <text evidence="16">Binds 2 magnesium ions per subunit.</text>
</comment>
<dbReference type="InterPro" id="IPR043502">
    <property type="entry name" value="DNA/RNA_pol_sf"/>
</dbReference>
<evidence type="ECO:0000256" key="15">
    <source>
        <dbReference type="ARBA" id="ARBA00049244"/>
    </source>
</evidence>
<name>A0A7X6KXD7_9CELL</name>
<dbReference type="GO" id="GO:0003684">
    <property type="term" value="F:damaged DNA binding"/>
    <property type="evidence" value="ECO:0007669"/>
    <property type="project" value="InterPro"/>
</dbReference>
<gene>
    <name evidence="16" type="primary">dinB</name>
    <name evidence="19" type="ORF">HGA03_14275</name>
</gene>
<evidence type="ECO:0000256" key="16">
    <source>
        <dbReference type="HAMAP-Rule" id="MF_01113"/>
    </source>
</evidence>
<dbReference type="NCBIfam" id="NF003015">
    <property type="entry name" value="PRK03858.1"/>
    <property type="match status" value="1"/>
</dbReference>
<keyword evidence="20" id="KW-1185">Reference proteome</keyword>
<organism evidence="19 20">
    <name type="scientific">Cellulomonas denverensis</name>
    <dbReference type="NCBI Taxonomy" id="264297"/>
    <lineage>
        <taxon>Bacteria</taxon>
        <taxon>Bacillati</taxon>
        <taxon>Actinomycetota</taxon>
        <taxon>Actinomycetes</taxon>
        <taxon>Micrococcales</taxon>
        <taxon>Cellulomonadaceae</taxon>
        <taxon>Cellulomonas</taxon>
    </lineage>
</organism>
<feature type="active site" evidence="16">
    <location>
        <position position="121"/>
    </location>
</feature>
<dbReference type="EC" id="2.7.7.7" evidence="16"/>
<evidence type="ECO:0000256" key="6">
    <source>
        <dbReference type="ARBA" id="ARBA00022695"/>
    </source>
</evidence>
<dbReference type="InterPro" id="IPR043128">
    <property type="entry name" value="Rev_trsase/Diguanyl_cyclase"/>
</dbReference>
<keyword evidence="11 16" id="KW-0239">DNA-directed DNA polymerase</keyword>
<feature type="binding site" evidence="16">
    <location>
        <position position="120"/>
    </location>
    <ligand>
        <name>Mg(2+)</name>
        <dbReference type="ChEBI" id="CHEBI:18420"/>
    </ligand>
</feature>
<evidence type="ECO:0000313" key="20">
    <source>
        <dbReference type="Proteomes" id="UP000581206"/>
    </source>
</evidence>
<comment type="function">
    <text evidence="14 16">Poorly processive, error-prone DNA polymerase involved in untargeted mutagenesis. Copies undamaged DNA at stalled replication forks, which arise in vivo from mismatched or misaligned primer ends. These misaligned primers can be extended by PolIV. Exhibits no 3'-5' exonuclease (proofreading) activity. May be involved in translesional synthesis, in conjunction with the beta clamp from PolIII.</text>
</comment>
<protein>
    <recommendedName>
        <fullName evidence="16">DNA polymerase IV</fullName>
        <shortName evidence="16">Pol IV</shortName>
        <ecNumber evidence="16">2.7.7.7</ecNumber>
    </recommendedName>
</protein>
<dbReference type="PANTHER" id="PTHR11076">
    <property type="entry name" value="DNA REPAIR POLYMERASE UMUC / TRANSFERASE FAMILY MEMBER"/>
    <property type="match status" value="1"/>
</dbReference>
<dbReference type="GO" id="GO:0003887">
    <property type="term" value="F:DNA-directed DNA polymerase activity"/>
    <property type="evidence" value="ECO:0007669"/>
    <property type="project" value="UniProtKB-UniRule"/>
</dbReference>
<dbReference type="FunFam" id="3.30.1490.100:FF:000004">
    <property type="entry name" value="DNA polymerase IV"/>
    <property type="match status" value="1"/>
</dbReference>
<comment type="caution">
    <text evidence="19">The sequence shown here is derived from an EMBL/GenBank/DDBJ whole genome shotgun (WGS) entry which is preliminary data.</text>
</comment>
<comment type="similarity">
    <text evidence="2 16">Belongs to the DNA polymerase type-Y family.</text>
</comment>
<dbReference type="InterPro" id="IPR053848">
    <property type="entry name" value="IMS_HHH_1"/>
</dbReference>
<evidence type="ECO:0000256" key="4">
    <source>
        <dbReference type="ARBA" id="ARBA00022490"/>
    </source>
</evidence>
<keyword evidence="3 16" id="KW-0515">Mutator protein</keyword>
<dbReference type="SUPFAM" id="SSF56672">
    <property type="entry name" value="DNA/RNA polymerases"/>
    <property type="match status" value="1"/>
</dbReference>
<keyword evidence="5 16" id="KW-0808">Transferase</keyword>
<dbReference type="GO" id="GO:0006281">
    <property type="term" value="P:DNA repair"/>
    <property type="evidence" value="ECO:0007669"/>
    <property type="project" value="UniProtKB-UniRule"/>
</dbReference>
<comment type="subunit">
    <text evidence="16">Monomer.</text>
</comment>
<dbReference type="InterPro" id="IPR017961">
    <property type="entry name" value="DNA_pol_Y-fam_little_finger"/>
</dbReference>
<evidence type="ECO:0000256" key="12">
    <source>
        <dbReference type="ARBA" id="ARBA00023125"/>
    </source>
</evidence>
<dbReference type="GO" id="GO:0009432">
    <property type="term" value="P:SOS response"/>
    <property type="evidence" value="ECO:0007669"/>
    <property type="project" value="TreeGrafter"/>
</dbReference>
<dbReference type="SUPFAM" id="SSF100879">
    <property type="entry name" value="Lesion bypass DNA polymerase (Y-family), little finger domain"/>
    <property type="match status" value="1"/>
</dbReference>
<dbReference type="Gene3D" id="3.40.1170.60">
    <property type="match status" value="1"/>
</dbReference>
<dbReference type="Gene3D" id="3.30.1490.100">
    <property type="entry name" value="DNA polymerase, Y-family, little finger domain"/>
    <property type="match status" value="1"/>
</dbReference>
<evidence type="ECO:0000256" key="7">
    <source>
        <dbReference type="ARBA" id="ARBA00022705"/>
    </source>
</evidence>
<feature type="compositionally biased region" description="Low complexity" evidence="17">
    <location>
        <begin position="416"/>
        <end position="426"/>
    </location>
</feature>
<keyword evidence="9 16" id="KW-0227">DNA damage</keyword>
<dbReference type="NCBIfam" id="NF002677">
    <property type="entry name" value="PRK02406.1"/>
    <property type="match status" value="1"/>
</dbReference>
<dbReference type="PROSITE" id="PS50173">
    <property type="entry name" value="UMUC"/>
    <property type="match status" value="1"/>
</dbReference>
<dbReference type="AlphaFoldDB" id="A0A7X6KXD7"/>
<dbReference type="HAMAP" id="MF_01113">
    <property type="entry name" value="DNApol_IV"/>
    <property type="match status" value="1"/>
</dbReference>
<feature type="compositionally biased region" description="Gly residues" evidence="17">
    <location>
        <begin position="474"/>
        <end position="483"/>
    </location>
</feature>
<keyword evidence="6 16" id="KW-0548">Nucleotidyltransferase</keyword>
<feature type="domain" description="UmuC" evidence="18">
    <location>
        <begin position="23"/>
        <end position="202"/>
    </location>
</feature>
<evidence type="ECO:0000256" key="14">
    <source>
        <dbReference type="ARBA" id="ARBA00025589"/>
    </source>
</evidence>
<dbReference type="Pfam" id="PF00817">
    <property type="entry name" value="IMS"/>
    <property type="match status" value="1"/>
</dbReference>
<keyword evidence="4 16" id="KW-0963">Cytoplasm</keyword>
<dbReference type="InterPro" id="IPR050116">
    <property type="entry name" value="DNA_polymerase-Y"/>
</dbReference>
<dbReference type="GO" id="GO:0000287">
    <property type="term" value="F:magnesium ion binding"/>
    <property type="evidence" value="ECO:0007669"/>
    <property type="project" value="UniProtKB-UniRule"/>
</dbReference>
<dbReference type="GO" id="GO:0005829">
    <property type="term" value="C:cytosol"/>
    <property type="evidence" value="ECO:0007669"/>
    <property type="project" value="TreeGrafter"/>
</dbReference>
<dbReference type="InterPro" id="IPR022880">
    <property type="entry name" value="DNApol_IV"/>
</dbReference>
<feature type="site" description="Substrate discrimination" evidence="16">
    <location>
        <position position="32"/>
    </location>
</feature>
<evidence type="ECO:0000259" key="18">
    <source>
        <dbReference type="PROSITE" id="PS50173"/>
    </source>
</evidence>
<reference evidence="19 20" key="1">
    <citation type="submission" date="2020-04" db="EMBL/GenBank/DDBJ databases">
        <title>MicrobeNet Type strains.</title>
        <authorList>
            <person name="Nicholson A.C."/>
        </authorList>
    </citation>
    <scope>NUCLEOTIDE SEQUENCE [LARGE SCALE GENOMIC DNA]</scope>
    <source>
        <strain evidence="19 20">ATCC BAA-788</strain>
    </source>
</reference>
<dbReference type="GO" id="GO:0042276">
    <property type="term" value="P:error-prone translesion synthesis"/>
    <property type="evidence" value="ECO:0007669"/>
    <property type="project" value="TreeGrafter"/>
</dbReference>
<dbReference type="InterPro" id="IPR001126">
    <property type="entry name" value="UmuC"/>
</dbReference>
<feature type="region of interest" description="Disordered" evidence="17">
    <location>
        <begin position="409"/>
        <end position="483"/>
    </location>
</feature>
<keyword evidence="8 16" id="KW-0479">Metal-binding</keyword>
<keyword evidence="7 16" id="KW-0235">DNA replication</keyword>
<evidence type="ECO:0000256" key="10">
    <source>
        <dbReference type="ARBA" id="ARBA00022842"/>
    </source>
</evidence>